<dbReference type="KEGG" id="spaa:SPAPADRAFT_63440"/>
<dbReference type="GeneID" id="18874750"/>
<feature type="non-terminal residue" evidence="2">
    <location>
        <position position="165"/>
    </location>
</feature>
<keyword evidence="3" id="KW-1185">Reference proteome</keyword>
<protein>
    <submittedName>
        <fullName evidence="2">Uncharacterized protein</fullName>
    </submittedName>
</protein>
<dbReference type="OrthoDB" id="444255at2759"/>
<keyword evidence="1" id="KW-0472">Membrane</keyword>
<reference evidence="2 3" key="1">
    <citation type="journal article" date="2011" name="Proc. Natl. Acad. Sci. U.S.A.">
        <title>Comparative genomics of xylose-fermenting fungi for enhanced biofuel production.</title>
        <authorList>
            <person name="Wohlbach D.J."/>
            <person name="Kuo A."/>
            <person name="Sato T.K."/>
            <person name="Potts K.M."/>
            <person name="Salamov A.A."/>
            <person name="LaButti K.M."/>
            <person name="Sun H."/>
            <person name="Clum A."/>
            <person name="Pangilinan J.L."/>
            <person name="Lindquist E.A."/>
            <person name="Lucas S."/>
            <person name="Lapidus A."/>
            <person name="Jin M."/>
            <person name="Gunawan C."/>
            <person name="Balan V."/>
            <person name="Dale B.E."/>
            <person name="Jeffries T.W."/>
            <person name="Zinkel R."/>
            <person name="Barry K.W."/>
            <person name="Grigoriev I.V."/>
            <person name="Gasch A.P."/>
        </authorList>
    </citation>
    <scope>NUCLEOTIDE SEQUENCE [LARGE SCALE GENOMIC DNA]</scope>
    <source>
        <strain evidence="3">NRRL Y-27907 / 11-Y1</strain>
    </source>
</reference>
<dbReference type="RefSeq" id="XP_007377571.1">
    <property type="nucleotide sequence ID" value="XM_007377509.1"/>
</dbReference>
<dbReference type="InParanoid" id="G3AUP4"/>
<feature type="transmembrane region" description="Helical" evidence="1">
    <location>
        <begin position="21"/>
        <end position="42"/>
    </location>
</feature>
<proteinExistence type="predicted"/>
<sequence length="165" mass="19567">MYDLKRIKQIQVPAVLRTRQAIRLIRLALMVFLVINVIYFSLFKQSGPVLLNTNPRQKYQDYIARLFTKITQDPDRFHMANTGLTEVDIKVPIKKFMNKFENEPESLTNQDMLYYDPRFTIAMYLNEIKHRYVKAGGNSKKVDSNRVEEITLPFNWVDWMDMAIL</sequence>
<dbReference type="AlphaFoldDB" id="G3AUP4"/>
<name>G3AUP4_SPAPN</name>
<dbReference type="EMBL" id="GL996505">
    <property type="protein sequence ID" value="EGW30600.1"/>
    <property type="molecule type" value="Genomic_DNA"/>
</dbReference>
<dbReference type="Proteomes" id="UP000000709">
    <property type="component" value="Unassembled WGS sequence"/>
</dbReference>
<evidence type="ECO:0000313" key="2">
    <source>
        <dbReference type="EMBL" id="EGW30600.1"/>
    </source>
</evidence>
<evidence type="ECO:0000313" key="3">
    <source>
        <dbReference type="Proteomes" id="UP000000709"/>
    </source>
</evidence>
<evidence type="ECO:0000256" key="1">
    <source>
        <dbReference type="SAM" id="Phobius"/>
    </source>
</evidence>
<keyword evidence="1" id="KW-1133">Transmembrane helix</keyword>
<accession>G3AUP4</accession>
<keyword evidence="1" id="KW-0812">Transmembrane</keyword>
<gene>
    <name evidence="2" type="ORF">SPAPADRAFT_63440</name>
</gene>
<dbReference type="HOGENOM" id="CLU_1614880_0_0_1"/>
<organism evidence="3">
    <name type="scientific">Spathaspora passalidarum (strain NRRL Y-27907 / 11-Y1)</name>
    <dbReference type="NCBI Taxonomy" id="619300"/>
    <lineage>
        <taxon>Eukaryota</taxon>
        <taxon>Fungi</taxon>
        <taxon>Dikarya</taxon>
        <taxon>Ascomycota</taxon>
        <taxon>Saccharomycotina</taxon>
        <taxon>Pichiomycetes</taxon>
        <taxon>Debaryomycetaceae</taxon>
        <taxon>Spathaspora</taxon>
    </lineage>
</organism>